<reference evidence="1" key="7">
    <citation type="journal article" date="2005" name="Science">
        <title>The Transcriptional Landscape of the Mammalian Genome.</title>
        <authorList>
            <consortium name="The FANTOM Consortium"/>
            <consortium name="Riken Genome Exploration Research Group and Genome Science Group (Genome Network Project Core Group)"/>
        </authorList>
    </citation>
    <scope>NUCLEOTIDE SEQUENCE</scope>
    <source>
        <strain evidence="1">C57BL/6J</strain>
        <tissue evidence="1">Colon</tissue>
    </source>
</reference>
<proteinExistence type="evidence at transcript level"/>
<dbReference type="AlphaFoldDB" id="Q3UWE0"/>
<reference evidence="1" key="2">
    <citation type="journal article" date="2000" name="Genome Res.">
        <title>Normalization and subtraction of cap-trapper-selected cDNAs to prepare full-length cDNA libraries for rapid discovery of new genes.</title>
        <authorList>
            <person name="Carninci P."/>
            <person name="Shibata Y."/>
            <person name="Hayatsu N."/>
            <person name="Sugahara Y."/>
            <person name="Shibata K."/>
            <person name="Itoh M."/>
            <person name="Konno H."/>
            <person name="Okazaki Y."/>
            <person name="Muramatsu M."/>
            <person name="Hayashizaki Y."/>
        </authorList>
    </citation>
    <scope>NUCLEOTIDE SEQUENCE</scope>
    <source>
        <strain evidence="1">C57BL/6J</strain>
        <tissue evidence="1">Colon</tissue>
    </source>
</reference>
<dbReference type="AGR" id="MGI:3704251"/>
<organism evidence="1">
    <name type="scientific">Mus musculus</name>
    <name type="common">Mouse</name>
    <dbReference type="NCBI Taxonomy" id="10090"/>
    <lineage>
        <taxon>Eukaryota</taxon>
        <taxon>Metazoa</taxon>
        <taxon>Chordata</taxon>
        <taxon>Craniata</taxon>
        <taxon>Vertebrata</taxon>
        <taxon>Euteleostomi</taxon>
        <taxon>Mammalia</taxon>
        <taxon>Eutheria</taxon>
        <taxon>Euarchontoglires</taxon>
        <taxon>Glires</taxon>
        <taxon>Rodentia</taxon>
        <taxon>Myomorpha</taxon>
        <taxon>Muroidea</taxon>
        <taxon>Muridae</taxon>
        <taxon>Murinae</taxon>
        <taxon>Mus</taxon>
        <taxon>Mus</taxon>
    </lineage>
</organism>
<dbReference type="EMBL" id="AK136433">
    <property type="protein sequence ID" value="BAE22975.1"/>
    <property type="molecule type" value="mRNA"/>
</dbReference>
<evidence type="ECO:0000313" key="1">
    <source>
        <dbReference type="EMBL" id="BAE22975.1"/>
    </source>
</evidence>
<reference evidence="1" key="3">
    <citation type="journal article" date="2000" name="Genome Res.">
        <title>RIKEN integrated sequence analysis (RISA) system--384-format sequencing pipeline with 384 multicapillary sequencer.</title>
        <authorList>
            <person name="Shibata K."/>
            <person name="Itoh M."/>
            <person name="Aizawa K."/>
            <person name="Nagaoka S."/>
            <person name="Sasaki N."/>
            <person name="Carninci P."/>
            <person name="Konno H."/>
            <person name="Akiyama J."/>
            <person name="Nishi K."/>
            <person name="Kitsunai T."/>
            <person name="Tashiro H."/>
            <person name="Itoh M."/>
            <person name="Sumi N."/>
            <person name="Ishii Y."/>
            <person name="Nakamura S."/>
            <person name="Hazama M."/>
            <person name="Nishine T."/>
            <person name="Harada A."/>
            <person name="Yamamoto R."/>
            <person name="Matsumoto H."/>
            <person name="Sakaguchi S."/>
            <person name="Ikegami T."/>
            <person name="Kashiwagi K."/>
            <person name="Fujiwake S."/>
            <person name="Inoue K."/>
            <person name="Togawa Y."/>
            <person name="Izawa M."/>
            <person name="Ohara E."/>
            <person name="Watahiki M."/>
            <person name="Yoneda Y."/>
            <person name="Ishikawa T."/>
            <person name="Ozawa K."/>
            <person name="Tanaka T."/>
            <person name="Matsuura S."/>
            <person name="Kawai J."/>
            <person name="Okazaki Y."/>
            <person name="Muramatsu M."/>
            <person name="Inoue Y."/>
            <person name="Kira A."/>
            <person name="Hayashizaki Y."/>
        </authorList>
    </citation>
    <scope>NUCLEOTIDE SEQUENCE</scope>
    <source>
        <strain evidence="1">C57BL/6J</strain>
        <tissue evidence="1">Colon</tissue>
    </source>
</reference>
<sequence>MIQESGDHVSSPRLRRSWDICLHFGRKGGSRTPTNTRKALRHRCLAHWKLSSSLPVWKITKRKQEEARFLVFLFLLKSHHIPSSLGYNSRHGSIASFEQSYYLYSDYECQHLPMGFSLKSHMVFLYFGLTNSCNNRTDQKYLRV</sequence>
<evidence type="ECO:0000313" key="2">
    <source>
        <dbReference type="MGI" id="MGI:3704251"/>
    </source>
</evidence>
<reference evidence="1" key="4">
    <citation type="journal article" date="2001" name="Nature">
        <title>Functional annotation of a full-length mouse cDNA collection.</title>
        <authorList>
            <consortium name="The RIKEN Genome Exploration Research Group Phase II Team and the FANTOM Consortium"/>
        </authorList>
    </citation>
    <scope>NUCLEOTIDE SEQUENCE</scope>
    <source>
        <strain evidence="1">C57BL/6J</strain>
        <tissue evidence="1">Colon</tissue>
    </source>
</reference>
<accession>Q3UWE0</accession>
<reference evidence="1" key="5">
    <citation type="journal article" date="2002" name="Nature">
        <title>Analysis of the mouse transcriptome based on functional annotation of 60,770 full-length cDNAs.</title>
        <authorList>
            <consortium name="The FANTOM Consortium and the RIKEN Genome Exploration Research Group Phase I and II Team"/>
        </authorList>
    </citation>
    <scope>NUCLEOTIDE SEQUENCE</scope>
    <source>
        <strain evidence="1">C57BL/6J</strain>
        <tissue evidence="1">Colon</tissue>
    </source>
</reference>
<gene>
    <name evidence="2" type="primary">Gm10422</name>
    <name evidence="2" type="synonym">Prkg2</name>
</gene>
<reference evidence="1" key="6">
    <citation type="submission" date="2004-03" db="EMBL/GenBank/DDBJ databases">
        <authorList>
            <person name="Arakawa T."/>
            <person name="Carninci P."/>
            <person name="Fukuda S."/>
            <person name="Hashizume W."/>
            <person name="Hayashida K."/>
            <person name="Hori F."/>
            <person name="Iida J."/>
            <person name="Imamura K."/>
            <person name="Imotani K."/>
            <person name="Itoh M."/>
            <person name="Kanagawa S."/>
            <person name="Kawai J."/>
            <person name="Kojima M."/>
            <person name="Konno H."/>
            <person name="Murata M."/>
            <person name="Nakamura M."/>
            <person name="Ninomiya N."/>
            <person name="Nishiyori H."/>
            <person name="Nomura K."/>
            <person name="Ohno M."/>
            <person name="Sakazume N."/>
            <person name="Sano H."/>
            <person name="Sasaki D."/>
            <person name="Shibata K."/>
            <person name="Shiraki T."/>
            <person name="Tagami M."/>
            <person name="Tagami Y."/>
            <person name="Waki K."/>
            <person name="Watahiki A."/>
            <person name="Muramatsu M."/>
            <person name="Hayashizaki Y."/>
        </authorList>
    </citation>
    <scope>NUCLEOTIDE SEQUENCE</scope>
    <source>
        <strain evidence="1">C57BL/6J</strain>
        <tissue evidence="1">Colon</tissue>
    </source>
</reference>
<reference evidence="1" key="8">
    <citation type="journal article" date="2005" name="Science">
        <title>Antisense Transcription in the Mammalian Transcriptome.</title>
        <authorList>
            <consortium name="RIKEN Genome Exploration Research Group and Genome Science Group (Genome Network Project Core Group) and the FANTOM Consortium"/>
        </authorList>
    </citation>
    <scope>NUCLEOTIDE SEQUENCE</scope>
    <source>
        <strain evidence="1">C57BL/6J</strain>
        <tissue evidence="1">Colon</tissue>
    </source>
</reference>
<dbReference type="MGI" id="MGI:3704251">
    <property type="gene designation" value="Gm10422"/>
</dbReference>
<name>Q3UWE0_MOUSE</name>
<protein>
    <submittedName>
        <fullName evidence="1">Uncharacterized protein</fullName>
    </submittedName>
</protein>
<reference evidence="1" key="1">
    <citation type="journal article" date="1999" name="Methods Enzymol.">
        <title>High-efficiency full-length cDNA cloning.</title>
        <authorList>
            <person name="Carninci P."/>
            <person name="Hayashizaki Y."/>
        </authorList>
    </citation>
    <scope>NUCLEOTIDE SEQUENCE</scope>
    <source>
        <strain evidence="1">C57BL/6J</strain>
        <tissue evidence="1">Colon</tissue>
    </source>
</reference>